<dbReference type="Proteomes" id="UP001457282">
    <property type="component" value="Unassembled WGS sequence"/>
</dbReference>
<name>A0AAW1XR91_RUBAR</name>
<keyword evidence="2" id="KW-1185">Reference proteome</keyword>
<dbReference type="AlphaFoldDB" id="A0AAW1XR91"/>
<proteinExistence type="predicted"/>
<dbReference type="EMBL" id="JBEDUW010000003">
    <property type="protein sequence ID" value="KAK9939275.1"/>
    <property type="molecule type" value="Genomic_DNA"/>
</dbReference>
<protein>
    <submittedName>
        <fullName evidence="1">Uncharacterized protein</fullName>
    </submittedName>
</protein>
<comment type="caution">
    <text evidence="1">The sequence shown here is derived from an EMBL/GenBank/DDBJ whole genome shotgun (WGS) entry which is preliminary data.</text>
</comment>
<evidence type="ECO:0000313" key="2">
    <source>
        <dbReference type="Proteomes" id="UP001457282"/>
    </source>
</evidence>
<organism evidence="1 2">
    <name type="scientific">Rubus argutus</name>
    <name type="common">Southern blackberry</name>
    <dbReference type="NCBI Taxonomy" id="59490"/>
    <lineage>
        <taxon>Eukaryota</taxon>
        <taxon>Viridiplantae</taxon>
        <taxon>Streptophyta</taxon>
        <taxon>Embryophyta</taxon>
        <taxon>Tracheophyta</taxon>
        <taxon>Spermatophyta</taxon>
        <taxon>Magnoliopsida</taxon>
        <taxon>eudicotyledons</taxon>
        <taxon>Gunneridae</taxon>
        <taxon>Pentapetalae</taxon>
        <taxon>rosids</taxon>
        <taxon>fabids</taxon>
        <taxon>Rosales</taxon>
        <taxon>Rosaceae</taxon>
        <taxon>Rosoideae</taxon>
        <taxon>Rosoideae incertae sedis</taxon>
        <taxon>Rubus</taxon>
    </lineage>
</organism>
<sequence>MVVAELGTASWAERLQRRSRRAVRHGPWLGTWWSCSGREEVATPSIGHGSGGSRQARAWSVWWQRRAKGTADWNPVWAQGIRAEKLHGEQGTWPAVRTTSREHGGEQQQRRKCTAWASRITGGAVLTTNWARRRWQIWGGAVRAERRSVQQRGDSDGVVWTGFGLRRRRARGGAGGCGLRRRDGYGRFEEDLVK</sequence>
<evidence type="ECO:0000313" key="1">
    <source>
        <dbReference type="EMBL" id="KAK9939275.1"/>
    </source>
</evidence>
<accession>A0AAW1XR91</accession>
<reference evidence="1 2" key="1">
    <citation type="journal article" date="2023" name="G3 (Bethesda)">
        <title>A chromosome-length genome assembly and annotation of blackberry (Rubus argutus, cv. 'Hillquist').</title>
        <authorList>
            <person name="Bruna T."/>
            <person name="Aryal R."/>
            <person name="Dudchenko O."/>
            <person name="Sargent D.J."/>
            <person name="Mead D."/>
            <person name="Buti M."/>
            <person name="Cavallini A."/>
            <person name="Hytonen T."/>
            <person name="Andres J."/>
            <person name="Pham M."/>
            <person name="Weisz D."/>
            <person name="Mascagni F."/>
            <person name="Usai G."/>
            <person name="Natali L."/>
            <person name="Bassil N."/>
            <person name="Fernandez G.E."/>
            <person name="Lomsadze A."/>
            <person name="Armour M."/>
            <person name="Olukolu B."/>
            <person name="Poorten T."/>
            <person name="Britton C."/>
            <person name="Davik J."/>
            <person name="Ashrafi H."/>
            <person name="Aiden E.L."/>
            <person name="Borodovsky M."/>
            <person name="Worthington M."/>
        </authorList>
    </citation>
    <scope>NUCLEOTIDE SEQUENCE [LARGE SCALE GENOMIC DNA]</scope>
    <source>
        <strain evidence="1">PI 553951</strain>
    </source>
</reference>
<gene>
    <name evidence="1" type="ORF">M0R45_015976</name>
</gene>